<organism evidence="3 4">
    <name type="scientific">Drosophila gunungcola</name>
    <name type="common">fruit fly</name>
    <dbReference type="NCBI Taxonomy" id="103775"/>
    <lineage>
        <taxon>Eukaryota</taxon>
        <taxon>Metazoa</taxon>
        <taxon>Ecdysozoa</taxon>
        <taxon>Arthropoda</taxon>
        <taxon>Hexapoda</taxon>
        <taxon>Insecta</taxon>
        <taxon>Pterygota</taxon>
        <taxon>Neoptera</taxon>
        <taxon>Endopterygota</taxon>
        <taxon>Diptera</taxon>
        <taxon>Brachycera</taxon>
        <taxon>Muscomorpha</taxon>
        <taxon>Ephydroidea</taxon>
        <taxon>Drosophilidae</taxon>
        <taxon>Drosophila</taxon>
        <taxon>Sophophora</taxon>
    </lineage>
</organism>
<dbReference type="Gene3D" id="1.20.1250.20">
    <property type="entry name" value="MFS general substrate transporter like domains"/>
    <property type="match status" value="2"/>
</dbReference>
<name>A0A9P9YK57_9MUSC</name>
<evidence type="ECO:0000313" key="4">
    <source>
        <dbReference type="Proteomes" id="UP001059596"/>
    </source>
</evidence>
<feature type="transmembrane region" description="Helical" evidence="2">
    <location>
        <begin position="363"/>
        <end position="387"/>
    </location>
</feature>
<accession>A0A9P9YK57</accession>
<feature type="transmembrane region" description="Helical" evidence="2">
    <location>
        <begin position="266"/>
        <end position="295"/>
    </location>
</feature>
<evidence type="ECO:0000313" key="3">
    <source>
        <dbReference type="EMBL" id="KAI8038356.1"/>
    </source>
</evidence>
<evidence type="ECO:0000256" key="2">
    <source>
        <dbReference type="SAM" id="Phobius"/>
    </source>
</evidence>
<dbReference type="AlphaFoldDB" id="A0A9P9YK57"/>
<keyword evidence="2" id="KW-1133">Transmembrane helix</keyword>
<feature type="transmembrane region" description="Helical" evidence="2">
    <location>
        <begin position="428"/>
        <end position="446"/>
    </location>
</feature>
<sequence>MSRNRRRSLSSSETPSDGEQNGNDHTRLRSRSLPRQVLYANHSGTQETQMVDVAVGSSSTSLSQSQWTAGDPSPDPTKFSLQKVPHILVEATNEDKKRVTYTDATSTPIEPISEVPFVEPTYDKAHSPARDSKSLPTKVSSSESSDVPISLQQSSFADDPALQFASINEVISMQRSPSSTEQYDREEPLITKTQKFYKKLSAGYTLDDTESPGSFSEFDAERRRNSDLWDAESRSGTSKESFNLSRGRLGSGMVFIYMVIPPDGGFGWVIMVLAFLAQLIIDGLIFTVGILLPFIAKDLGVERTSVLFVASVQIGCYFTSGAFAAALINRFGFRKVGIAGVLCSSSAIMASSCSVNLTMLICFYSVLGGITMSMIWASSQLIVGYYFERYRPMANGFSCSGGGVGIVLFTFLNSWLVPIIGWRNMLRVQGGLVLLILLMVTFYVEVAPTQVGLYHRPNVLESSSDEYYGNFYVHDYLRLSNQTNGIPSFLSSYEPPPKKRRCASLFSCCTNCCEKRRKKAEPDEDHDLLIRPAPLEREDLFYTGPAEYEKPHSKEHLEGKEFHLMGSDKNTQQVNYGIKKIHVDEADTAATASHHRMQRWAKEPPKKPTAKKCRNSRFMVTLLKLFDYHLLKKFEFRVLVASALLYPMGFNIPFVYSSSRTKIPVEYARLIGPIIGSTNFLVRNICGLLAYKRKTWTTNICGCGLVFGGSSVFISAFYGQDLVWFQVLYGVCYGVAPAVFATLRGLIYVKYLGLPKLTNAFGITSLAMGAGAFIGTTIAGEMVGNSGNYTAAFSFAGLCLITAGMLKLLLPALVKFYYRKAH</sequence>
<feature type="transmembrane region" description="Helical" evidence="2">
    <location>
        <begin position="791"/>
        <end position="810"/>
    </location>
</feature>
<feature type="transmembrane region" description="Helical" evidence="2">
    <location>
        <begin position="759"/>
        <end position="779"/>
    </location>
</feature>
<dbReference type="Proteomes" id="UP001059596">
    <property type="component" value="Unassembled WGS sequence"/>
</dbReference>
<dbReference type="InterPro" id="IPR050327">
    <property type="entry name" value="Proton-linked_MCT"/>
</dbReference>
<dbReference type="Pfam" id="PF07690">
    <property type="entry name" value="MFS_1"/>
    <property type="match status" value="1"/>
</dbReference>
<keyword evidence="2" id="KW-0472">Membrane</keyword>
<keyword evidence="2" id="KW-0812">Transmembrane</keyword>
<dbReference type="EMBL" id="JAMKOV010000007">
    <property type="protein sequence ID" value="KAI8038356.1"/>
    <property type="molecule type" value="Genomic_DNA"/>
</dbReference>
<dbReference type="PANTHER" id="PTHR11360">
    <property type="entry name" value="MONOCARBOXYLATE TRANSPORTER"/>
    <property type="match status" value="1"/>
</dbReference>
<feature type="transmembrane region" description="Helical" evidence="2">
    <location>
        <begin position="724"/>
        <end position="747"/>
    </location>
</feature>
<feature type="transmembrane region" description="Helical" evidence="2">
    <location>
        <begin position="670"/>
        <end position="691"/>
    </location>
</feature>
<protein>
    <recommendedName>
        <fullName evidence="5">Monocarboxylate transporter 9</fullName>
    </recommendedName>
</protein>
<evidence type="ECO:0008006" key="5">
    <source>
        <dbReference type="Google" id="ProtNLM"/>
    </source>
</evidence>
<dbReference type="GO" id="GO:0008028">
    <property type="term" value="F:monocarboxylic acid transmembrane transporter activity"/>
    <property type="evidence" value="ECO:0007669"/>
    <property type="project" value="TreeGrafter"/>
</dbReference>
<feature type="transmembrane region" description="Helical" evidence="2">
    <location>
        <begin position="638"/>
        <end position="658"/>
    </location>
</feature>
<feature type="compositionally biased region" description="Low complexity" evidence="1">
    <location>
        <begin position="57"/>
        <end position="66"/>
    </location>
</feature>
<reference evidence="3" key="1">
    <citation type="journal article" date="2023" name="Genome Biol. Evol.">
        <title>Long-read-based Genome Assembly of Drosophila gunungcola Reveals Fewer Chemosensory Genes in Flower-breeding Species.</title>
        <authorList>
            <person name="Negi A."/>
            <person name="Liao B.Y."/>
            <person name="Yeh S.D."/>
        </authorList>
    </citation>
    <scope>NUCLEOTIDE SEQUENCE</scope>
    <source>
        <strain evidence="3">Sukarami</strain>
    </source>
</reference>
<feature type="transmembrane region" description="Helical" evidence="2">
    <location>
        <begin position="307"/>
        <end position="329"/>
    </location>
</feature>
<dbReference type="CDD" id="cd17352">
    <property type="entry name" value="MFS_MCT_SLC16"/>
    <property type="match status" value="1"/>
</dbReference>
<feature type="region of interest" description="Disordered" evidence="1">
    <location>
        <begin position="122"/>
        <end position="146"/>
    </location>
</feature>
<dbReference type="PANTHER" id="PTHR11360:SF286">
    <property type="entry name" value="GH22266P"/>
    <property type="match status" value="1"/>
</dbReference>
<feature type="transmembrane region" description="Helical" evidence="2">
    <location>
        <begin position="698"/>
        <end position="718"/>
    </location>
</feature>
<feature type="region of interest" description="Disordered" evidence="1">
    <location>
        <begin position="1"/>
        <end position="77"/>
    </location>
</feature>
<feature type="compositionally biased region" description="Basic and acidic residues" evidence="1">
    <location>
        <begin position="122"/>
        <end position="133"/>
    </location>
</feature>
<feature type="transmembrane region" description="Helical" evidence="2">
    <location>
        <begin position="399"/>
        <end position="422"/>
    </location>
</feature>
<evidence type="ECO:0000256" key="1">
    <source>
        <dbReference type="SAM" id="MobiDB-lite"/>
    </source>
</evidence>
<keyword evidence="4" id="KW-1185">Reference proteome</keyword>
<proteinExistence type="predicted"/>
<gene>
    <name evidence="3" type="ORF">M5D96_008250</name>
</gene>
<dbReference type="SUPFAM" id="SSF103473">
    <property type="entry name" value="MFS general substrate transporter"/>
    <property type="match status" value="1"/>
</dbReference>
<comment type="caution">
    <text evidence="3">The sequence shown here is derived from an EMBL/GenBank/DDBJ whole genome shotgun (WGS) entry which is preliminary data.</text>
</comment>
<dbReference type="InterPro" id="IPR011701">
    <property type="entry name" value="MFS"/>
</dbReference>
<dbReference type="InterPro" id="IPR036259">
    <property type="entry name" value="MFS_trans_sf"/>
</dbReference>